<dbReference type="InterPro" id="IPR018202">
    <property type="entry name" value="Ser_caboxypep_ser_AS"/>
</dbReference>
<dbReference type="PROSITE" id="PS00560">
    <property type="entry name" value="CARBOXYPEPT_SER_HIS"/>
    <property type="match status" value="1"/>
</dbReference>
<gene>
    <name evidence="9" type="primary">CPY1</name>
    <name evidence="9" type="ORF">CAAN4_F03026</name>
</gene>
<evidence type="ECO:0000256" key="3">
    <source>
        <dbReference type="ARBA" id="ARBA00022670"/>
    </source>
</evidence>
<evidence type="ECO:0000256" key="1">
    <source>
        <dbReference type="ARBA" id="ARBA00009431"/>
    </source>
</evidence>
<dbReference type="Pfam" id="PF00450">
    <property type="entry name" value="Peptidase_S10"/>
    <property type="match status" value="1"/>
</dbReference>
<evidence type="ECO:0000256" key="5">
    <source>
        <dbReference type="ARBA" id="ARBA00022801"/>
    </source>
</evidence>
<dbReference type="InterPro" id="IPR001563">
    <property type="entry name" value="Peptidase_S10"/>
</dbReference>
<evidence type="ECO:0000256" key="4">
    <source>
        <dbReference type="ARBA" id="ARBA00022729"/>
    </source>
</evidence>
<protein>
    <recommendedName>
        <fullName evidence="7">Carboxypeptidase</fullName>
        <ecNumber evidence="7">3.4.16.-</ecNumber>
    </recommendedName>
</protein>
<dbReference type="PROSITE" id="PS00131">
    <property type="entry name" value="CARBOXYPEPT_SER_SER"/>
    <property type="match status" value="1"/>
</dbReference>
<dbReference type="GO" id="GO:0004180">
    <property type="term" value="F:carboxypeptidase activity"/>
    <property type="evidence" value="ECO:0007669"/>
    <property type="project" value="UniProtKB-KW"/>
</dbReference>
<keyword evidence="6" id="KW-0325">Glycoprotein</keyword>
<dbReference type="PANTHER" id="PTHR11802:SF113">
    <property type="entry name" value="SERINE CARBOXYPEPTIDASE CTSA-4.1"/>
    <property type="match status" value="1"/>
</dbReference>
<dbReference type="PANTHER" id="PTHR11802">
    <property type="entry name" value="SERINE PROTEASE FAMILY S10 SERINE CARBOXYPEPTIDASE"/>
    <property type="match status" value="1"/>
</dbReference>
<keyword evidence="5 7" id="KW-0378">Hydrolase</keyword>
<sequence length="557" mass="63043">MKAVYLAALVASANAFQWQNPFSNNPAIDTFKQELGIDSFLSENNVLTSKDESVHVPELMEAWKDLLNEFGADALKKKIDHYKQDSYPGTFSEKVSQPKKQSTFGSKEKSDAYEVVEHKEFSNYQLRIKESNPEALQLDWVRQYTGYLDLWDEDRHFFYWFFESRNDPKTDPIILWLNGGPGCSSSTGLFFELGPSSINADILPEFNPYSWNSNASVIFLDQPAGVGYSYVGEAGTRVGTSEAAGKDVYAFLELFFSKFPQFRENKFHIAGESYGGHYIPAFAHEIISHEDRTFELSSVLIGNGITDPLVQAGSYKPMACGEGGYKQVISDEECAGMDTTYNRCVPMIKACYNTKSAFTCVPASLYCGRLVQPYQKTGLNWYDIRKPCEGTLCYPEISRVDEFLNSEWVKNVLDVDPAVKSFQSCSNEAGIPFYLSGDGQFPSQELVADLLEHNIPVLLYSGDKDYICNWLGNHMWSDKLEYSGQYEFQRATFKPFVTEKNVKAGEVKNYDIFTFLRVYDAGHMVPYDKPEVSLDFLNKWLAGDFSLGTEKSKKKVD</sequence>
<evidence type="ECO:0000256" key="6">
    <source>
        <dbReference type="ARBA" id="ARBA00023180"/>
    </source>
</evidence>
<keyword evidence="10" id="KW-1185">Reference proteome</keyword>
<dbReference type="EC" id="3.4.16.-" evidence="7"/>
<name>A0ABP0EEH6_9ASCO</name>
<organism evidence="9 10">
    <name type="scientific">[Candida] anglica</name>
    <dbReference type="NCBI Taxonomy" id="148631"/>
    <lineage>
        <taxon>Eukaryota</taxon>
        <taxon>Fungi</taxon>
        <taxon>Dikarya</taxon>
        <taxon>Ascomycota</taxon>
        <taxon>Saccharomycotina</taxon>
        <taxon>Pichiomycetes</taxon>
        <taxon>Debaryomycetaceae</taxon>
        <taxon>Kurtzmaniella</taxon>
    </lineage>
</organism>
<keyword evidence="3 7" id="KW-0645">Protease</keyword>
<comment type="similarity">
    <text evidence="1 7">Belongs to the peptidase S10 family.</text>
</comment>
<keyword evidence="4 8" id="KW-0732">Signal</keyword>
<dbReference type="Gene3D" id="3.40.50.1820">
    <property type="entry name" value="alpha/beta hydrolase"/>
    <property type="match status" value="1"/>
</dbReference>
<keyword evidence="2 7" id="KW-0121">Carboxypeptidase</keyword>
<evidence type="ECO:0000256" key="7">
    <source>
        <dbReference type="RuleBase" id="RU361156"/>
    </source>
</evidence>
<proteinExistence type="inferred from homology"/>
<evidence type="ECO:0000256" key="8">
    <source>
        <dbReference type="SAM" id="SignalP"/>
    </source>
</evidence>
<evidence type="ECO:0000256" key="2">
    <source>
        <dbReference type="ARBA" id="ARBA00022645"/>
    </source>
</evidence>
<evidence type="ECO:0000313" key="9">
    <source>
        <dbReference type="EMBL" id="CAK7911557.1"/>
    </source>
</evidence>
<dbReference type="Proteomes" id="UP001497600">
    <property type="component" value="Chromosome F"/>
</dbReference>
<dbReference type="InterPro" id="IPR033124">
    <property type="entry name" value="Ser_caboxypep_his_AS"/>
</dbReference>
<evidence type="ECO:0000313" key="10">
    <source>
        <dbReference type="Proteomes" id="UP001497600"/>
    </source>
</evidence>
<dbReference type="EMBL" id="OZ004258">
    <property type="protein sequence ID" value="CAK7911557.1"/>
    <property type="molecule type" value="Genomic_DNA"/>
</dbReference>
<dbReference type="Gene3D" id="1.10.287.410">
    <property type="match status" value="1"/>
</dbReference>
<dbReference type="InterPro" id="IPR029058">
    <property type="entry name" value="AB_hydrolase_fold"/>
</dbReference>
<dbReference type="SUPFAM" id="SSF53474">
    <property type="entry name" value="alpha/beta-Hydrolases"/>
    <property type="match status" value="1"/>
</dbReference>
<feature type="signal peptide" evidence="8">
    <location>
        <begin position="1"/>
        <end position="15"/>
    </location>
</feature>
<feature type="chain" id="PRO_5045784144" description="Carboxypeptidase" evidence="8">
    <location>
        <begin position="16"/>
        <end position="557"/>
    </location>
</feature>
<accession>A0ABP0EEH6</accession>
<dbReference type="PRINTS" id="PR00724">
    <property type="entry name" value="CRBOXYPTASEC"/>
</dbReference>
<reference evidence="9 10" key="1">
    <citation type="submission" date="2024-01" db="EMBL/GenBank/DDBJ databases">
        <authorList>
            <consortium name="Genoscope - CEA"/>
            <person name="William W."/>
        </authorList>
    </citation>
    <scope>NUCLEOTIDE SEQUENCE [LARGE SCALE GENOMIC DNA]</scope>
    <source>
        <strain evidence="9 10">29B2s-10</strain>
    </source>
</reference>